<reference evidence="2 3" key="1">
    <citation type="submission" date="2018-12" db="EMBL/GenBank/DDBJ databases">
        <title>bacterium Hansschlegelia zhihuaiae S113.</title>
        <authorList>
            <person name="He J."/>
        </authorList>
    </citation>
    <scope>NUCLEOTIDE SEQUENCE [LARGE SCALE GENOMIC DNA]</scope>
    <source>
        <strain evidence="2 3">S 113</strain>
    </source>
</reference>
<proteinExistence type="predicted"/>
<dbReference type="Pfam" id="PF01738">
    <property type="entry name" value="DLH"/>
    <property type="match status" value="1"/>
</dbReference>
<organism evidence="2 3">
    <name type="scientific">Hansschlegelia zhihuaiae</name>
    <dbReference type="NCBI Taxonomy" id="405005"/>
    <lineage>
        <taxon>Bacteria</taxon>
        <taxon>Pseudomonadati</taxon>
        <taxon>Pseudomonadota</taxon>
        <taxon>Alphaproteobacteria</taxon>
        <taxon>Hyphomicrobiales</taxon>
        <taxon>Methylopilaceae</taxon>
        <taxon>Hansschlegelia</taxon>
    </lineage>
</organism>
<evidence type="ECO:0000313" key="2">
    <source>
        <dbReference type="EMBL" id="RXF68259.1"/>
    </source>
</evidence>
<accession>A0A4Q0M682</accession>
<dbReference type="RefSeq" id="WP_128779294.1">
    <property type="nucleotide sequence ID" value="NZ_RYFI01000027.1"/>
</dbReference>
<dbReference type="GO" id="GO:0016787">
    <property type="term" value="F:hydrolase activity"/>
    <property type="evidence" value="ECO:0007669"/>
    <property type="project" value="UniProtKB-KW"/>
</dbReference>
<keyword evidence="2" id="KW-0378">Hydrolase</keyword>
<dbReference type="Proteomes" id="UP000289708">
    <property type="component" value="Unassembled WGS sequence"/>
</dbReference>
<dbReference type="InterPro" id="IPR029058">
    <property type="entry name" value="AB_hydrolase_fold"/>
</dbReference>
<sequence>MTDRPTPLPRPDRRAIALYDRFTHGEMGRREFLDRLAALAGSTAAANVLVAALSNDYARAAIVAPDDRRLAITTVGYDAPGGRISGLLAHAKGDAKRPSVIVIHENRGLNPHIQDVTRRLAVSGFLAFGVDLLSTAGGTPTDEDKAREMIAALDLDKTTADLAAAVPYLAGLPLSNGSVGAVGFCWGGGMANRLATASGELKAAVSYYGKPLDPARVPEIKAPLLLHYAGLDERINGDVPAFDAALKENEKDYQIEFYEGADHAFNNDANPARYERKAAALAWDRTIAFLEQHLGAAVPPTR</sequence>
<comment type="caution">
    <text evidence="2">The sequence shown here is derived from an EMBL/GenBank/DDBJ whole genome shotgun (WGS) entry which is preliminary data.</text>
</comment>
<protein>
    <submittedName>
        <fullName evidence="2">Dienelactone hydrolase family protein</fullName>
    </submittedName>
</protein>
<dbReference type="PANTHER" id="PTHR46623:SF6">
    <property type="entry name" value="ALPHA_BETA-HYDROLASES SUPERFAMILY PROTEIN"/>
    <property type="match status" value="1"/>
</dbReference>
<dbReference type="InterPro" id="IPR002925">
    <property type="entry name" value="Dienelactn_hydro"/>
</dbReference>
<keyword evidence="3" id="KW-1185">Reference proteome</keyword>
<dbReference type="EMBL" id="RYFI01000027">
    <property type="protein sequence ID" value="RXF68259.1"/>
    <property type="molecule type" value="Genomic_DNA"/>
</dbReference>
<feature type="domain" description="Dienelactone hydrolase" evidence="1">
    <location>
        <begin position="85"/>
        <end position="293"/>
    </location>
</feature>
<name>A0A4Q0M682_9HYPH</name>
<dbReference type="InterPro" id="IPR051049">
    <property type="entry name" value="Dienelactone_hydrolase-like"/>
</dbReference>
<evidence type="ECO:0000313" key="3">
    <source>
        <dbReference type="Proteomes" id="UP000289708"/>
    </source>
</evidence>
<dbReference type="Gene3D" id="3.40.50.1820">
    <property type="entry name" value="alpha/beta hydrolase"/>
    <property type="match status" value="1"/>
</dbReference>
<dbReference type="PANTHER" id="PTHR46623">
    <property type="entry name" value="CARBOXYMETHYLENEBUTENOLIDASE-RELATED"/>
    <property type="match status" value="1"/>
</dbReference>
<dbReference type="SUPFAM" id="SSF53474">
    <property type="entry name" value="alpha/beta-Hydrolases"/>
    <property type="match status" value="1"/>
</dbReference>
<dbReference type="InterPro" id="IPR006311">
    <property type="entry name" value="TAT_signal"/>
</dbReference>
<dbReference type="PROSITE" id="PS51318">
    <property type="entry name" value="TAT"/>
    <property type="match status" value="1"/>
</dbReference>
<dbReference type="AlphaFoldDB" id="A0A4Q0M682"/>
<evidence type="ECO:0000259" key="1">
    <source>
        <dbReference type="Pfam" id="PF01738"/>
    </source>
</evidence>
<gene>
    <name evidence="2" type="ORF">EK403_20400</name>
</gene>
<dbReference type="OrthoDB" id="9771666at2"/>